<dbReference type="EMBL" id="QGKV02002055">
    <property type="protein sequence ID" value="KAF3494699.1"/>
    <property type="molecule type" value="Genomic_DNA"/>
</dbReference>
<evidence type="ECO:0000256" key="2">
    <source>
        <dbReference type="SAM" id="Phobius"/>
    </source>
</evidence>
<feature type="compositionally biased region" description="Low complexity" evidence="1">
    <location>
        <begin position="24"/>
        <end position="39"/>
    </location>
</feature>
<feature type="region of interest" description="Disordered" evidence="1">
    <location>
        <begin position="1"/>
        <end position="41"/>
    </location>
</feature>
<dbReference type="Proteomes" id="UP000266723">
    <property type="component" value="Unassembled WGS sequence"/>
</dbReference>
<feature type="transmembrane region" description="Helical" evidence="2">
    <location>
        <begin position="55"/>
        <end position="73"/>
    </location>
</feature>
<organism evidence="3 4">
    <name type="scientific">Brassica cretica</name>
    <name type="common">Mustard</name>
    <dbReference type="NCBI Taxonomy" id="69181"/>
    <lineage>
        <taxon>Eukaryota</taxon>
        <taxon>Viridiplantae</taxon>
        <taxon>Streptophyta</taxon>
        <taxon>Embryophyta</taxon>
        <taxon>Tracheophyta</taxon>
        <taxon>Spermatophyta</taxon>
        <taxon>Magnoliopsida</taxon>
        <taxon>eudicotyledons</taxon>
        <taxon>Gunneridae</taxon>
        <taxon>Pentapetalae</taxon>
        <taxon>rosids</taxon>
        <taxon>malvids</taxon>
        <taxon>Brassicales</taxon>
        <taxon>Brassicaceae</taxon>
        <taxon>Brassiceae</taxon>
        <taxon>Brassica</taxon>
    </lineage>
</organism>
<keyword evidence="2" id="KW-0472">Membrane</keyword>
<keyword evidence="2" id="KW-0812">Transmembrane</keyword>
<name>A0ABQ7AAJ4_BRACR</name>
<keyword evidence="4" id="KW-1185">Reference proteome</keyword>
<sequence length="74" mass="7998">MEREECSYLHSGLYSTTHHPSRPGPVSSGSPSLYQGSSSTCSITPPILSLHLPASLSWLVTMVLFCFCVVNLLS</sequence>
<evidence type="ECO:0000313" key="4">
    <source>
        <dbReference type="Proteomes" id="UP000266723"/>
    </source>
</evidence>
<gene>
    <name evidence="3" type="ORF">DY000_02058121</name>
</gene>
<proteinExistence type="predicted"/>
<protein>
    <submittedName>
        <fullName evidence="3">Uncharacterized protein</fullName>
    </submittedName>
</protein>
<evidence type="ECO:0000313" key="3">
    <source>
        <dbReference type="EMBL" id="KAF3494699.1"/>
    </source>
</evidence>
<comment type="caution">
    <text evidence="3">The sequence shown here is derived from an EMBL/GenBank/DDBJ whole genome shotgun (WGS) entry which is preliminary data.</text>
</comment>
<keyword evidence="2" id="KW-1133">Transmembrane helix</keyword>
<accession>A0ABQ7AAJ4</accession>
<reference evidence="3 4" key="1">
    <citation type="journal article" date="2020" name="BMC Genomics">
        <title>Intraspecific diversification of the crop wild relative Brassica cretica Lam. using demographic model selection.</title>
        <authorList>
            <person name="Kioukis A."/>
            <person name="Michalopoulou V.A."/>
            <person name="Briers L."/>
            <person name="Pirintsos S."/>
            <person name="Studholme D.J."/>
            <person name="Pavlidis P."/>
            <person name="Sarris P.F."/>
        </authorList>
    </citation>
    <scope>NUCLEOTIDE SEQUENCE [LARGE SCALE GENOMIC DNA]</scope>
    <source>
        <strain evidence="4">cv. PFS-1207/04</strain>
    </source>
</reference>
<evidence type="ECO:0000256" key="1">
    <source>
        <dbReference type="SAM" id="MobiDB-lite"/>
    </source>
</evidence>